<keyword evidence="4 7" id="KW-0808">Transferase</keyword>
<comment type="caution">
    <text evidence="9">The sequence shown here is derived from an EMBL/GenBank/DDBJ whole genome shotgun (WGS) entry which is preliminary data.</text>
</comment>
<dbReference type="PANTHER" id="PTHR10434">
    <property type="entry name" value="1-ACYL-SN-GLYCEROL-3-PHOSPHATE ACYLTRANSFERASE"/>
    <property type="match status" value="1"/>
</dbReference>
<dbReference type="Proteomes" id="UP001589609">
    <property type="component" value="Unassembled WGS sequence"/>
</dbReference>
<evidence type="ECO:0000256" key="6">
    <source>
        <dbReference type="ARBA" id="ARBA00023315"/>
    </source>
</evidence>
<comment type="pathway">
    <text evidence="1">Lipid metabolism.</text>
</comment>
<comment type="catalytic activity">
    <reaction evidence="7">
        <text>a 1-acyl-sn-glycero-3-phosphate + an acyl-CoA = a 1,2-diacyl-sn-glycero-3-phosphate + CoA</text>
        <dbReference type="Rhea" id="RHEA:19709"/>
        <dbReference type="ChEBI" id="CHEBI:57287"/>
        <dbReference type="ChEBI" id="CHEBI:57970"/>
        <dbReference type="ChEBI" id="CHEBI:58342"/>
        <dbReference type="ChEBI" id="CHEBI:58608"/>
        <dbReference type="EC" id="2.3.1.51"/>
    </reaction>
</comment>
<evidence type="ECO:0000313" key="10">
    <source>
        <dbReference type="Proteomes" id="UP001589609"/>
    </source>
</evidence>
<evidence type="ECO:0000256" key="3">
    <source>
        <dbReference type="ARBA" id="ARBA00022516"/>
    </source>
</evidence>
<organism evidence="9 10">
    <name type="scientific">Ectobacillus funiculus</name>
    <dbReference type="NCBI Taxonomy" id="137993"/>
    <lineage>
        <taxon>Bacteria</taxon>
        <taxon>Bacillati</taxon>
        <taxon>Bacillota</taxon>
        <taxon>Bacilli</taxon>
        <taxon>Bacillales</taxon>
        <taxon>Bacillaceae</taxon>
        <taxon>Ectobacillus</taxon>
    </lineage>
</organism>
<name>A0ABV5WBM9_9BACI</name>
<dbReference type="PANTHER" id="PTHR10434:SF64">
    <property type="entry name" value="1-ACYL-SN-GLYCEROL-3-PHOSPHATE ACYLTRANSFERASE-RELATED"/>
    <property type="match status" value="1"/>
</dbReference>
<keyword evidence="6 7" id="KW-0012">Acyltransferase</keyword>
<keyword evidence="3 7" id="KW-0444">Lipid biosynthesis</keyword>
<reference evidence="9 10" key="1">
    <citation type="submission" date="2024-09" db="EMBL/GenBank/DDBJ databases">
        <authorList>
            <person name="Sun Q."/>
            <person name="Mori K."/>
        </authorList>
    </citation>
    <scope>NUCLEOTIDE SEQUENCE [LARGE SCALE GENOMIC DNA]</scope>
    <source>
        <strain evidence="9 10">JCM 11201</strain>
    </source>
</reference>
<evidence type="ECO:0000256" key="5">
    <source>
        <dbReference type="ARBA" id="ARBA00023098"/>
    </source>
</evidence>
<evidence type="ECO:0000259" key="8">
    <source>
        <dbReference type="SMART" id="SM00563"/>
    </source>
</evidence>
<protein>
    <recommendedName>
        <fullName evidence="7">1-acyl-sn-glycerol-3-phosphate acyltransferase</fullName>
        <ecNumber evidence="7">2.3.1.51</ecNumber>
    </recommendedName>
</protein>
<keyword evidence="5 7" id="KW-0443">Lipid metabolism</keyword>
<dbReference type="InterPro" id="IPR004552">
    <property type="entry name" value="AGP_acyltrans"/>
</dbReference>
<dbReference type="EMBL" id="JBHMAF010000020">
    <property type="protein sequence ID" value="MFB9757989.1"/>
    <property type="molecule type" value="Genomic_DNA"/>
</dbReference>
<keyword evidence="7" id="KW-0594">Phospholipid biosynthesis</keyword>
<dbReference type="GO" id="GO:0016746">
    <property type="term" value="F:acyltransferase activity"/>
    <property type="evidence" value="ECO:0007669"/>
    <property type="project" value="UniProtKB-KW"/>
</dbReference>
<dbReference type="RefSeq" id="WP_342045192.1">
    <property type="nucleotide sequence ID" value="NZ_JAPCYI010000001.1"/>
</dbReference>
<evidence type="ECO:0000256" key="1">
    <source>
        <dbReference type="ARBA" id="ARBA00005189"/>
    </source>
</evidence>
<evidence type="ECO:0000313" key="9">
    <source>
        <dbReference type="EMBL" id="MFB9757989.1"/>
    </source>
</evidence>
<sequence length="238" mass="26980">MIRTIFSAVYIFILVLRTAPRLLPMQKLAETIPPEEKDRLVHKTPDWFGKRMVRVTGSKVEVKGLEHIPQDRAVLVVANHQSNFDIPVLMGYLTKPIGFISKVEMKKIPIAAHWMELMNSVFMDRSDRRQSLQAIKDGIETLKAGHSLVVFPEGTRSKSGEMGEFKTGSFHLATKSGVPILPVTIEGTHNILEGNGNRIRPSRVTLTISEPIYEEEYRDMDLKELARYTQNIIQSKLS</sequence>
<keyword evidence="7" id="KW-1208">Phospholipid metabolism</keyword>
<comment type="domain">
    <text evidence="7">The HXXXXD motif is essential for acyltransferase activity and may constitute the binding site for the phosphate moiety of the glycerol-3-phosphate.</text>
</comment>
<gene>
    <name evidence="9" type="ORF">ACFFMS_05480</name>
</gene>
<comment type="similarity">
    <text evidence="2 7">Belongs to the 1-acyl-sn-glycerol-3-phosphate acyltransferase family.</text>
</comment>
<dbReference type="InterPro" id="IPR002123">
    <property type="entry name" value="Plipid/glycerol_acylTrfase"/>
</dbReference>
<dbReference type="SUPFAM" id="SSF69593">
    <property type="entry name" value="Glycerol-3-phosphate (1)-acyltransferase"/>
    <property type="match status" value="1"/>
</dbReference>
<dbReference type="Pfam" id="PF01553">
    <property type="entry name" value="Acyltransferase"/>
    <property type="match status" value="1"/>
</dbReference>
<evidence type="ECO:0000256" key="2">
    <source>
        <dbReference type="ARBA" id="ARBA00008655"/>
    </source>
</evidence>
<evidence type="ECO:0000256" key="4">
    <source>
        <dbReference type="ARBA" id="ARBA00022679"/>
    </source>
</evidence>
<evidence type="ECO:0000256" key="7">
    <source>
        <dbReference type="RuleBase" id="RU361267"/>
    </source>
</evidence>
<dbReference type="EC" id="2.3.1.51" evidence="7"/>
<feature type="domain" description="Phospholipid/glycerol acyltransferase" evidence="8">
    <location>
        <begin position="74"/>
        <end position="188"/>
    </location>
</feature>
<keyword evidence="10" id="KW-1185">Reference proteome</keyword>
<dbReference type="NCBIfam" id="TIGR00530">
    <property type="entry name" value="AGP_acyltrn"/>
    <property type="match status" value="1"/>
</dbReference>
<dbReference type="CDD" id="cd07989">
    <property type="entry name" value="LPLAT_AGPAT-like"/>
    <property type="match status" value="1"/>
</dbReference>
<dbReference type="SMART" id="SM00563">
    <property type="entry name" value="PlsC"/>
    <property type="match status" value="1"/>
</dbReference>
<accession>A0ABV5WBM9</accession>
<proteinExistence type="inferred from homology"/>